<gene>
    <name evidence="2" type="ORF">HMPREF0591_5576</name>
</gene>
<evidence type="ECO:0000313" key="2">
    <source>
        <dbReference type="EMBL" id="EFG74508.1"/>
    </source>
</evidence>
<keyword evidence="1" id="KW-1133">Transmembrane helix</keyword>
<organism evidence="2 3">
    <name type="scientific">Mycobacterium parascrofulaceum ATCC BAA-614</name>
    <dbReference type="NCBI Taxonomy" id="525368"/>
    <lineage>
        <taxon>Bacteria</taxon>
        <taxon>Bacillati</taxon>
        <taxon>Actinomycetota</taxon>
        <taxon>Actinomycetes</taxon>
        <taxon>Mycobacteriales</taxon>
        <taxon>Mycobacteriaceae</taxon>
        <taxon>Mycobacterium</taxon>
        <taxon>Mycobacterium simiae complex</taxon>
    </lineage>
</organism>
<dbReference type="RefSeq" id="WP_007169564.1">
    <property type="nucleotide sequence ID" value="NZ_GG770554.1"/>
</dbReference>
<evidence type="ECO:0000256" key="1">
    <source>
        <dbReference type="SAM" id="Phobius"/>
    </source>
</evidence>
<feature type="transmembrane region" description="Helical" evidence="1">
    <location>
        <begin position="57"/>
        <end position="77"/>
    </location>
</feature>
<feature type="transmembrane region" description="Helical" evidence="1">
    <location>
        <begin position="32"/>
        <end position="51"/>
    </location>
</feature>
<dbReference type="Proteomes" id="UP000003653">
    <property type="component" value="Unassembled WGS sequence"/>
</dbReference>
<keyword evidence="3" id="KW-1185">Reference proteome</keyword>
<dbReference type="EMBL" id="ADNV01000357">
    <property type="protein sequence ID" value="EFG74508.1"/>
    <property type="molecule type" value="Genomic_DNA"/>
</dbReference>
<reference evidence="2 3" key="1">
    <citation type="submission" date="2010-04" db="EMBL/GenBank/DDBJ databases">
        <authorList>
            <person name="Muzny D."/>
            <person name="Qin X."/>
            <person name="Deng J."/>
            <person name="Jiang H."/>
            <person name="Liu Y."/>
            <person name="Qu J."/>
            <person name="Song X.-Z."/>
            <person name="Zhang L."/>
            <person name="Thornton R."/>
            <person name="Coyle M."/>
            <person name="Francisco L."/>
            <person name="Jackson L."/>
            <person name="Javaid M."/>
            <person name="Korchina V."/>
            <person name="Kovar C."/>
            <person name="Mata R."/>
            <person name="Mathew T."/>
            <person name="Ngo R."/>
            <person name="Nguyen L."/>
            <person name="Nguyen N."/>
            <person name="Okwuonu G."/>
            <person name="Ongeri F."/>
            <person name="Pham C."/>
            <person name="Simmons D."/>
            <person name="Wilczek-Boney K."/>
            <person name="Hale W."/>
            <person name="Jakkamsetti A."/>
            <person name="Pham P."/>
            <person name="Ruth R."/>
            <person name="San Lucas F."/>
            <person name="Warren J."/>
            <person name="Zhang J."/>
            <person name="Zhao Z."/>
            <person name="Zhou C."/>
            <person name="Zhu D."/>
            <person name="Lee S."/>
            <person name="Bess C."/>
            <person name="Blankenburg K."/>
            <person name="Forbes L."/>
            <person name="Fu Q."/>
            <person name="Gubbala S."/>
            <person name="Hirani K."/>
            <person name="Jayaseelan J.C."/>
            <person name="Lara F."/>
            <person name="Munidasa M."/>
            <person name="Palculict T."/>
            <person name="Patil S."/>
            <person name="Pu L.-L."/>
            <person name="Saada N."/>
            <person name="Tang L."/>
            <person name="Weissenberger G."/>
            <person name="Zhu Y."/>
            <person name="Hemphill L."/>
            <person name="Shang Y."/>
            <person name="Youmans B."/>
            <person name="Ayvaz T."/>
            <person name="Ross M."/>
            <person name="Santibanez J."/>
            <person name="Aqrawi P."/>
            <person name="Gross S."/>
            <person name="Joshi V."/>
            <person name="Fowler G."/>
            <person name="Nazareth L."/>
            <person name="Reid J."/>
            <person name="Worley K."/>
            <person name="Petrosino J."/>
            <person name="Highlander S."/>
            <person name="Gibbs R."/>
        </authorList>
    </citation>
    <scope>NUCLEOTIDE SEQUENCE [LARGE SCALE GENOMIC DNA]</scope>
    <source>
        <strain evidence="2 3">ATCC BAA-614</strain>
    </source>
</reference>
<proteinExistence type="predicted"/>
<dbReference type="AlphaFoldDB" id="D5PHD2"/>
<dbReference type="HOGENOM" id="CLU_154536_0_0_11"/>
<sequence length="119" mass="12634">MLVGTFHDTIDHYRTSRPRVGQTLKSPAKEPALLLMAVGLAAYGICLASFADRQVQAGVAAALISLVAMTAGGAWLWNEARRLRKLEDDYNAKMAVESVTEGASAAAIVGPNQRGLANH</sequence>
<comment type="caution">
    <text evidence="2">The sequence shown here is derived from an EMBL/GenBank/DDBJ whole genome shotgun (WGS) entry which is preliminary data.</text>
</comment>
<protein>
    <recommendedName>
        <fullName evidence="4">UsfY protein</fullName>
    </recommendedName>
</protein>
<keyword evidence="1" id="KW-0812">Transmembrane</keyword>
<evidence type="ECO:0008006" key="4">
    <source>
        <dbReference type="Google" id="ProtNLM"/>
    </source>
</evidence>
<accession>D5PHD2</accession>
<keyword evidence="1" id="KW-0472">Membrane</keyword>
<evidence type="ECO:0000313" key="3">
    <source>
        <dbReference type="Proteomes" id="UP000003653"/>
    </source>
</evidence>
<dbReference type="eggNOG" id="ENOG5032317">
    <property type="taxonomic scope" value="Bacteria"/>
</dbReference>
<name>D5PHD2_9MYCO</name>